<organism evidence="2">
    <name type="scientific">Octopus bimaculoides</name>
    <name type="common">California two-spotted octopus</name>
    <dbReference type="NCBI Taxonomy" id="37653"/>
    <lineage>
        <taxon>Eukaryota</taxon>
        <taxon>Metazoa</taxon>
        <taxon>Spiralia</taxon>
        <taxon>Lophotrochozoa</taxon>
        <taxon>Mollusca</taxon>
        <taxon>Cephalopoda</taxon>
        <taxon>Coleoidea</taxon>
        <taxon>Octopodiformes</taxon>
        <taxon>Octopoda</taxon>
        <taxon>Incirrata</taxon>
        <taxon>Octopodidae</taxon>
        <taxon>Octopus</taxon>
    </lineage>
</organism>
<dbReference type="InterPro" id="IPR010978">
    <property type="entry name" value="tRNA-bd_arm"/>
</dbReference>
<evidence type="ECO:0000313" key="2">
    <source>
        <dbReference type="EMBL" id="KOG00248.1"/>
    </source>
</evidence>
<dbReference type="SUPFAM" id="SSF46589">
    <property type="entry name" value="tRNA-binding arm"/>
    <property type="match status" value="1"/>
</dbReference>
<sequence length="116" mass="13940">MNFIKNLKVCPSLFFMNICREGLADKSCSCLTFEHFIELDKLYQTTDTELNRLFIKRRKREKELEKKKSVLTTMYDELQRLRDDIELTEKLLRALEKEYYETRNEMSSVLQSGKLD</sequence>
<keyword evidence="1" id="KW-0175">Coiled coil</keyword>
<gene>
    <name evidence="2" type="ORF">OCBIM_22006344mg</name>
</gene>
<proteinExistence type="predicted"/>
<dbReference type="KEGG" id="obi:106868687"/>
<name>A0A0L8IFN7_OCTBM</name>
<feature type="coiled-coil region" evidence="1">
    <location>
        <begin position="61"/>
        <end position="105"/>
    </location>
</feature>
<dbReference type="EMBL" id="KQ415830">
    <property type="protein sequence ID" value="KOG00248.1"/>
    <property type="molecule type" value="Genomic_DNA"/>
</dbReference>
<dbReference type="AlphaFoldDB" id="A0A0L8IFN7"/>
<reference evidence="2" key="1">
    <citation type="submission" date="2015-07" db="EMBL/GenBank/DDBJ databases">
        <title>MeaNS - Measles Nucleotide Surveillance Program.</title>
        <authorList>
            <person name="Tran T."/>
            <person name="Druce J."/>
        </authorList>
    </citation>
    <scope>NUCLEOTIDE SEQUENCE</scope>
    <source>
        <strain evidence="2">UCB-OBI-ISO-001</strain>
        <tissue evidence="2">Gonad</tissue>
    </source>
</reference>
<protein>
    <submittedName>
        <fullName evidence="2">Uncharacterized protein</fullName>
    </submittedName>
</protein>
<accession>A0A0L8IFN7</accession>
<evidence type="ECO:0000256" key="1">
    <source>
        <dbReference type="SAM" id="Coils"/>
    </source>
</evidence>
<dbReference type="GO" id="GO:0000166">
    <property type="term" value="F:nucleotide binding"/>
    <property type="evidence" value="ECO:0007669"/>
    <property type="project" value="InterPro"/>
</dbReference>